<evidence type="ECO:0000313" key="1">
    <source>
        <dbReference type="EMBL" id="RDH91361.1"/>
    </source>
</evidence>
<accession>A0A370DYG9</accession>
<protein>
    <submittedName>
        <fullName evidence="1">Uncharacterized protein</fullName>
    </submittedName>
</protein>
<dbReference type="AlphaFoldDB" id="A0A370DYG9"/>
<sequence length="67" mass="8109">MAADPVQSRLRNAGHKPFMLNSPRRRIRLKDYAYNWMRDKVLPRTNPECARRLMELVQELVNLRWET</sequence>
<gene>
    <name evidence="1" type="ORF">DIZ79_06320</name>
</gene>
<reference evidence="1 2" key="1">
    <citation type="journal article" date="2018" name="ISME J.">
        <title>Endosymbiont genomes yield clues of tubeworm success.</title>
        <authorList>
            <person name="Li Y."/>
            <person name="Liles M.R."/>
            <person name="Halanych K.M."/>
        </authorList>
    </citation>
    <scope>NUCLEOTIDE SEQUENCE [LARGE SCALE GENOMIC DNA]</scope>
    <source>
        <strain evidence="1">A1422</strain>
    </source>
</reference>
<organism evidence="1 2">
    <name type="scientific">endosymbiont of Lamellibrachia luymesi</name>
    <dbReference type="NCBI Taxonomy" id="2200907"/>
    <lineage>
        <taxon>Bacteria</taxon>
        <taxon>Pseudomonadati</taxon>
        <taxon>Pseudomonadota</taxon>
        <taxon>Gammaproteobacteria</taxon>
        <taxon>sulfur-oxidizing symbionts</taxon>
    </lineage>
</organism>
<name>A0A370DYG9_9GAMM</name>
<comment type="caution">
    <text evidence="1">The sequence shown here is derived from an EMBL/GenBank/DDBJ whole genome shotgun (WGS) entry which is preliminary data.</text>
</comment>
<proteinExistence type="predicted"/>
<dbReference type="Proteomes" id="UP000255508">
    <property type="component" value="Unassembled WGS sequence"/>
</dbReference>
<dbReference type="EMBL" id="QFXD01000122">
    <property type="protein sequence ID" value="RDH91361.1"/>
    <property type="molecule type" value="Genomic_DNA"/>
</dbReference>
<evidence type="ECO:0000313" key="2">
    <source>
        <dbReference type="Proteomes" id="UP000255508"/>
    </source>
</evidence>